<dbReference type="KEGG" id="mri:Mal4_58520"/>
<feature type="chain" id="PRO_5022049863" evidence="13">
    <location>
        <begin position="22"/>
        <end position="537"/>
    </location>
</feature>
<evidence type="ECO:0000256" key="11">
    <source>
        <dbReference type="RuleBase" id="RU362091"/>
    </source>
</evidence>
<evidence type="ECO:0000256" key="5">
    <source>
        <dbReference type="ARBA" id="ARBA00022692"/>
    </source>
</evidence>
<dbReference type="OrthoDB" id="9810181at2"/>
<protein>
    <submittedName>
        <fullName evidence="14">Sodium/glucose cotransporter</fullName>
    </submittedName>
</protein>
<dbReference type="AlphaFoldDB" id="A0A517ZG97"/>
<feature type="transmembrane region" description="Helical" evidence="12">
    <location>
        <begin position="110"/>
        <end position="132"/>
    </location>
</feature>
<dbReference type="PANTHER" id="PTHR42985:SF40">
    <property type="entry name" value="LD47995P-RELATED"/>
    <property type="match status" value="1"/>
</dbReference>
<gene>
    <name evidence="14" type="primary">sglT_5</name>
    <name evidence="14" type="ORF">Mal4_58520</name>
</gene>
<evidence type="ECO:0000256" key="9">
    <source>
        <dbReference type="ARBA" id="ARBA00023136"/>
    </source>
</evidence>
<comment type="similarity">
    <text evidence="2 11">Belongs to the sodium:solute symporter (SSF) (TC 2.A.21) family.</text>
</comment>
<dbReference type="Gene3D" id="1.20.1730.10">
    <property type="entry name" value="Sodium/glucose cotransporter"/>
    <property type="match status" value="1"/>
</dbReference>
<feature type="transmembrane region" description="Helical" evidence="12">
    <location>
        <begin position="188"/>
        <end position="209"/>
    </location>
</feature>
<dbReference type="GO" id="GO:0005886">
    <property type="term" value="C:plasma membrane"/>
    <property type="evidence" value="ECO:0007669"/>
    <property type="project" value="UniProtKB-SubCell"/>
</dbReference>
<dbReference type="RefSeq" id="WP_145372940.1">
    <property type="nucleotide sequence ID" value="NZ_CP036275.1"/>
</dbReference>
<evidence type="ECO:0000256" key="7">
    <source>
        <dbReference type="ARBA" id="ARBA00023053"/>
    </source>
</evidence>
<reference evidence="14 15" key="1">
    <citation type="submission" date="2019-02" db="EMBL/GenBank/DDBJ databases">
        <title>Deep-cultivation of Planctomycetes and their phenomic and genomic characterization uncovers novel biology.</title>
        <authorList>
            <person name="Wiegand S."/>
            <person name="Jogler M."/>
            <person name="Boedeker C."/>
            <person name="Pinto D."/>
            <person name="Vollmers J."/>
            <person name="Rivas-Marin E."/>
            <person name="Kohn T."/>
            <person name="Peeters S.H."/>
            <person name="Heuer A."/>
            <person name="Rast P."/>
            <person name="Oberbeckmann S."/>
            <person name="Bunk B."/>
            <person name="Jeske O."/>
            <person name="Meyerdierks A."/>
            <person name="Storesund J.E."/>
            <person name="Kallscheuer N."/>
            <person name="Luecker S."/>
            <person name="Lage O.M."/>
            <person name="Pohl T."/>
            <person name="Merkel B.J."/>
            <person name="Hornburger P."/>
            <person name="Mueller R.-W."/>
            <person name="Bruemmer F."/>
            <person name="Labrenz M."/>
            <person name="Spormann A.M."/>
            <person name="Op den Camp H."/>
            <person name="Overmann J."/>
            <person name="Amann R."/>
            <person name="Jetten M.S.M."/>
            <person name="Mascher T."/>
            <person name="Medema M.H."/>
            <person name="Devos D.P."/>
            <person name="Kaster A.-K."/>
            <person name="Ovreas L."/>
            <person name="Rohde M."/>
            <person name="Galperin M.Y."/>
            <person name="Jogler C."/>
        </authorList>
    </citation>
    <scope>NUCLEOTIDE SEQUENCE [LARGE SCALE GENOMIC DNA]</scope>
    <source>
        <strain evidence="14 15">Mal4</strain>
    </source>
</reference>
<feature type="transmembrane region" description="Helical" evidence="12">
    <location>
        <begin position="40"/>
        <end position="59"/>
    </location>
</feature>
<keyword evidence="3" id="KW-0813">Transport</keyword>
<dbReference type="InterPro" id="IPR051163">
    <property type="entry name" value="Sodium:Solute_Symporter_SSF"/>
</dbReference>
<keyword evidence="6 12" id="KW-1133">Transmembrane helix</keyword>
<dbReference type="InterPro" id="IPR038377">
    <property type="entry name" value="Na/Glc_symporter_sf"/>
</dbReference>
<accession>A0A517ZG97</accession>
<dbReference type="PROSITE" id="PS50283">
    <property type="entry name" value="NA_SOLUT_SYMP_3"/>
    <property type="match status" value="1"/>
</dbReference>
<feature type="transmembrane region" description="Helical" evidence="12">
    <location>
        <begin position="264"/>
        <end position="285"/>
    </location>
</feature>
<feature type="transmembrane region" description="Helical" evidence="12">
    <location>
        <begin position="411"/>
        <end position="431"/>
    </location>
</feature>
<proteinExistence type="inferred from homology"/>
<organism evidence="14 15">
    <name type="scientific">Maioricimonas rarisocia</name>
    <dbReference type="NCBI Taxonomy" id="2528026"/>
    <lineage>
        <taxon>Bacteria</taxon>
        <taxon>Pseudomonadati</taxon>
        <taxon>Planctomycetota</taxon>
        <taxon>Planctomycetia</taxon>
        <taxon>Planctomycetales</taxon>
        <taxon>Planctomycetaceae</taxon>
        <taxon>Maioricimonas</taxon>
    </lineage>
</organism>
<feature type="transmembrane region" description="Helical" evidence="12">
    <location>
        <begin position="306"/>
        <end position="331"/>
    </location>
</feature>
<keyword evidence="4" id="KW-1003">Cell membrane</keyword>
<feature type="transmembrane region" description="Helical" evidence="12">
    <location>
        <begin position="221"/>
        <end position="244"/>
    </location>
</feature>
<evidence type="ECO:0000313" key="15">
    <source>
        <dbReference type="Proteomes" id="UP000320496"/>
    </source>
</evidence>
<dbReference type="Pfam" id="PF00474">
    <property type="entry name" value="SSF"/>
    <property type="match status" value="1"/>
</dbReference>
<evidence type="ECO:0000313" key="14">
    <source>
        <dbReference type="EMBL" id="QDU41484.1"/>
    </source>
</evidence>
<dbReference type="EMBL" id="CP036275">
    <property type="protein sequence ID" value="QDU41484.1"/>
    <property type="molecule type" value="Genomic_DNA"/>
</dbReference>
<dbReference type="PANTHER" id="PTHR42985">
    <property type="entry name" value="SODIUM-COUPLED MONOCARBOXYLATE TRANSPORTER"/>
    <property type="match status" value="1"/>
</dbReference>
<feature type="transmembrane region" description="Helical" evidence="12">
    <location>
        <begin position="446"/>
        <end position="465"/>
    </location>
</feature>
<sequence precursor="true">MKSASLLLPAVLYLFLPTVCAAATETSESVATNSRGLTPIDWAIVAVYAASTIGLGLYYSRKQESTEEYFVGSGHMNPLLIGVSLFATLLSTISYLSFPGEALGKGPIYLTQLIAFPFIFYVVGYVLLPVYMRQRVTSAYELLEENLGLSVRLLGAGLFVILRLVWMSLLVYLTADAIRVMLGIGPEWIPLIVLVTGFVAVIYTSLGGLQAVVITDAMQCTLLYGGALLVLGTVTWNYGGFGWFPTGWHANWDTQPIIPADPSTRVSMLGSILSVTFWYIATSGGDQTSVQRFMATTDAKAARRAFATQLTVAVIVLVTLGLVGVALLGYFEANPDQLPAGMTLKENADDIFPRYIAYHLPVGVSGLVVAAMFAAAMSSIDSGVNSITAVVMTDLLDRFGRKPDTEKKHVLWARCLAFGIGAAVVIGSSFMDRIPGNITAITNKTANLLTTPIFCLFFFALFVPFAKPAGVWVGAICGTTTAVLIAFSGPIFGVHPETGLDPISFQWIAPGAVLVNVTTGSIVSLLLSSRSNDEPTV</sequence>
<keyword evidence="13" id="KW-0732">Signal</keyword>
<feature type="transmembrane region" description="Helical" evidence="12">
    <location>
        <begin position="79"/>
        <end position="98"/>
    </location>
</feature>
<keyword evidence="7" id="KW-0915">Sodium</keyword>
<keyword evidence="10" id="KW-0739">Sodium transport</keyword>
<evidence type="ECO:0000256" key="2">
    <source>
        <dbReference type="ARBA" id="ARBA00006434"/>
    </source>
</evidence>
<name>A0A517ZG97_9PLAN</name>
<evidence type="ECO:0000256" key="13">
    <source>
        <dbReference type="SAM" id="SignalP"/>
    </source>
</evidence>
<evidence type="ECO:0000256" key="10">
    <source>
        <dbReference type="ARBA" id="ARBA00023201"/>
    </source>
</evidence>
<evidence type="ECO:0000256" key="4">
    <source>
        <dbReference type="ARBA" id="ARBA00022475"/>
    </source>
</evidence>
<evidence type="ECO:0000256" key="12">
    <source>
        <dbReference type="SAM" id="Phobius"/>
    </source>
</evidence>
<evidence type="ECO:0000256" key="6">
    <source>
        <dbReference type="ARBA" id="ARBA00022989"/>
    </source>
</evidence>
<keyword evidence="5 12" id="KW-0812">Transmembrane</keyword>
<dbReference type="GO" id="GO:0006814">
    <property type="term" value="P:sodium ion transport"/>
    <property type="evidence" value="ECO:0007669"/>
    <property type="project" value="UniProtKB-KW"/>
</dbReference>
<feature type="transmembrane region" description="Helical" evidence="12">
    <location>
        <begin position="505"/>
        <end position="527"/>
    </location>
</feature>
<dbReference type="GO" id="GO:0015293">
    <property type="term" value="F:symporter activity"/>
    <property type="evidence" value="ECO:0007669"/>
    <property type="project" value="TreeGrafter"/>
</dbReference>
<evidence type="ECO:0000256" key="8">
    <source>
        <dbReference type="ARBA" id="ARBA00023065"/>
    </source>
</evidence>
<dbReference type="Proteomes" id="UP000320496">
    <property type="component" value="Chromosome"/>
</dbReference>
<evidence type="ECO:0000256" key="1">
    <source>
        <dbReference type="ARBA" id="ARBA00004651"/>
    </source>
</evidence>
<feature type="transmembrane region" description="Helical" evidence="12">
    <location>
        <begin position="153"/>
        <end position="173"/>
    </location>
</feature>
<feature type="signal peptide" evidence="13">
    <location>
        <begin position="1"/>
        <end position="21"/>
    </location>
</feature>
<keyword evidence="9 12" id="KW-0472">Membrane</keyword>
<evidence type="ECO:0000256" key="3">
    <source>
        <dbReference type="ARBA" id="ARBA00022448"/>
    </source>
</evidence>
<feature type="transmembrane region" description="Helical" evidence="12">
    <location>
        <begin position="472"/>
        <end position="493"/>
    </location>
</feature>
<feature type="transmembrane region" description="Helical" evidence="12">
    <location>
        <begin position="351"/>
        <end position="376"/>
    </location>
</feature>
<keyword evidence="15" id="KW-1185">Reference proteome</keyword>
<keyword evidence="8" id="KW-0406">Ion transport</keyword>
<dbReference type="InterPro" id="IPR001734">
    <property type="entry name" value="Na/solute_symporter"/>
</dbReference>
<comment type="subcellular location">
    <subcellularLocation>
        <location evidence="1">Cell membrane</location>
        <topology evidence="1">Multi-pass membrane protein</topology>
    </subcellularLocation>
</comment>